<feature type="transmembrane region" description="Helical" evidence="1">
    <location>
        <begin position="152"/>
        <end position="175"/>
    </location>
</feature>
<organism evidence="2 3">
    <name type="scientific">Collinsella aerofaciens</name>
    <dbReference type="NCBI Taxonomy" id="74426"/>
    <lineage>
        <taxon>Bacteria</taxon>
        <taxon>Bacillati</taxon>
        <taxon>Actinomycetota</taxon>
        <taxon>Coriobacteriia</taxon>
        <taxon>Coriobacteriales</taxon>
        <taxon>Coriobacteriaceae</taxon>
        <taxon>Collinsella</taxon>
    </lineage>
</organism>
<protein>
    <submittedName>
        <fullName evidence="2">Uncharacterized protein</fullName>
    </submittedName>
</protein>
<keyword evidence="1" id="KW-1133">Transmembrane helix</keyword>
<dbReference type="Proteomes" id="UP000225608">
    <property type="component" value="Chromosome"/>
</dbReference>
<accession>A0A2D1TUN7</accession>
<dbReference type="AlphaFoldDB" id="A0A2D1TUN7"/>
<sequence>MKFEDLKIVQKWREYAGPKDERLEAENAKIYKIGFYLLSWGMLMILFYEILVRQVAWVHSDASEIPHLFATPFEAAMYAWLVIVMFICAVLQTRKGYVDTNRFGQTEHLPVGYFLLVCCISGVTSTLVIAAMRCIAEVQIVPFEDVFWAANLATGAACGVTIFIATFAALCASFFTAKRRRAKLEAELDSSDDI</sequence>
<dbReference type="RefSeq" id="WP_099431316.1">
    <property type="nucleotide sequence ID" value="NZ_CP024160.1"/>
</dbReference>
<dbReference type="KEGG" id="caer:CSV91_00085"/>
<keyword evidence="1" id="KW-0472">Membrane</keyword>
<feature type="transmembrane region" description="Helical" evidence="1">
    <location>
        <begin position="68"/>
        <end position="91"/>
    </location>
</feature>
<feature type="transmembrane region" description="Helical" evidence="1">
    <location>
        <begin position="111"/>
        <end position="132"/>
    </location>
</feature>
<proteinExistence type="predicted"/>
<gene>
    <name evidence="2" type="ORF">CSV91_00085</name>
</gene>
<name>A0A2D1TUN7_9ACTN</name>
<evidence type="ECO:0000313" key="2">
    <source>
        <dbReference type="EMBL" id="ATP53082.1"/>
    </source>
</evidence>
<feature type="transmembrane region" description="Helical" evidence="1">
    <location>
        <begin position="30"/>
        <end position="48"/>
    </location>
</feature>
<dbReference type="EMBL" id="CP024160">
    <property type="protein sequence ID" value="ATP53082.1"/>
    <property type="molecule type" value="Genomic_DNA"/>
</dbReference>
<reference evidence="2 3" key="1">
    <citation type="submission" date="2017-10" db="EMBL/GenBank/DDBJ databases">
        <title>Complete genome sequence of Collinsella aerofaciens isolated from the gut of a healthy adult Indian.</title>
        <authorList>
            <person name="Bag S."/>
            <person name="Ghosh T.S."/>
            <person name="Das B."/>
        </authorList>
    </citation>
    <scope>NUCLEOTIDE SEQUENCE [LARGE SCALE GENOMIC DNA]</scope>
    <source>
        <strain evidence="3">indica</strain>
    </source>
</reference>
<keyword evidence="1" id="KW-0812">Transmembrane</keyword>
<evidence type="ECO:0000313" key="3">
    <source>
        <dbReference type="Proteomes" id="UP000225608"/>
    </source>
</evidence>
<evidence type="ECO:0000256" key="1">
    <source>
        <dbReference type="SAM" id="Phobius"/>
    </source>
</evidence>